<proteinExistence type="predicted"/>
<comment type="caution">
    <text evidence="1">The sequence shown here is derived from an EMBL/GenBank/DDBJ whole genome shotgun (WGS) entry which is preliminary data.</text>
</comment>
<organism evidence="1 2">
    <name type="scientific">Mycetocola manganoxydans</name>
    <dbReference type="NCBI Taxonomy" id="699879"/>
    <lineage>
        <taxon>Bacteria</taxon>
        <taxon>Bacillati</taxon>
        <taxon>Actinomycetota</taxon>
        <taxon>Actinomycetes</taxon>
        <taxon>Micrococcales</taxon>
        <taxon>Microbacteriaceae</taxon>
        <taxon>Mycetocola</taxon>
    </lineage>
</organism>
<sequence>MPNELDTLIASAREHCDVPEAITVEAASELIESFGAVPLDFNRYRNALVDEFVNPLLVVRAYTIHDATLLAGRATIEEREVFVADPDEDFDSLEYGAEQVEWTTFSHEIEVLERVHILLERAVDDLNRVGNFRVYGAGQWLRESLWAATGVLPRDPGAPDESSELFGRAFAYAGREKFAAEPIAR</sequence>
<accession>A0A3L6ZV16</accession>
<dbReference type="EMBL" id="RCUV01000007">
    <property type="protein sequence ID" value="RLP71700.1"/>
    <property type="molecule type" value="Genomic_DNA"/>
</dbReference>
<keyword evidence="2" id="KW-1185">Reference proteome</keyword>
<protein>
    <submittedName>
        <fullName evidence="1">Uncharacterized protein</fullName>
    </submittedName>
</protein>
<evidence type="ECO:0000313" key="2">
    <source>
        <dbReference type="Proteomes" id="UP000270299"/>
    </source>
</evidence>
<dbReference type="Proteomes" id="UP000270299">
    <property type="component" value="Unassembled WGS sequence"/>
</dbReference>
<gene>
    <name evidence="1" type="ORF">D9V29_07550</name>
</gene>
<reference evidence="1 2" key="1">
    <citation type="submission" date="2018-10" db="EMBL/GenBank/DDBJ databases">
        <authorList>
            <person name="Li J."/>
        </authorList>
    </citation>
    <scope>NUCLEOTIDE SEQUENCE [LARGE SCALE GENOMIC DNA]</scope>
    <source>
        <strain evidence="1 2">CCTCC AB209002</strain>
    </source>
</reference>
<evidence type="ECO:0000313" key="1">
    <source>
        <dbReference type="EMBL" id="RLP71700.1"/>
    </source>
</evidence>
<name>A0A3L6ZV16_9MICO</name>
<dbReference type="AlphaFoldDB" id="A0A3L6ZV16"/>
<dbReference type="OrthoDB" id="4965850at2"/>
<dbReference type="RefSeq" id="WP_121672720.1">
    <property type="nucleotide sequence ID" value="NZ_BMXM01000001.1"/>
</dbReference>